<sequence>MDSWVESLITDLSEDMKKQGINITSIILFGSQFEGTATNESDIDLAIVSPSFTGLSSLERRKKCKKSIRHIIDIYKIPVDLILLTPNEYENENSLRMSFIRQGISVPVLA</sequence>
<dbReference type="CDD" id="cd05403">
    <property type="entry name" value="NT_KNTase_like"/>
    <property type="match status" value="1"/>
</dbReference>
<dbReference type="Proteomes" id="UP000680656">
    <property type="component" value="Chromosome"/>
</dbReference>
<dbReference type="AlphaFoldDB" id="A0A8E7AW89"/>
<keyword evidence="2" id="KW-0808">Transferase</keyword>
<dbReference type="PANTHER" id="PTHR43449">
    <property type="entry name" value="NUCLEOTIDYLTRANSFERASE"/>
    <property type="match status" value="1"/>
</dbReference>
<reference evidence="2 3" key="1">
    <citation type="submission" date="2021-05" db="EMBL/GenBank/DDBJ databases">
        <title>A novel Methanospirillum isolate from a pyrite-forming mixed culture.</title>
        <authorList>
            <person name="Bunk B."/>
            <person name="Sproer C."/>
            <person name="Spring S."/>
            <person name="Pester M."/>
        </authorList>
    </citation>
    <scope>NUCLEOTIDE SEQUENCE [LARGE SCALE GENOMIC DNA]</scope>
    <source>
        <strain evidence="2 3">J.3.6.1-F.2.7.3</strain>
    </source>
</reference>
<dbReference type="InterPro" id="IPR043519">
    <property type="entry name" value="NT_sf"/>
</dbReference>
<name>A0A8E7AW89_9EURY</name>
<dbReference type="GO" id="GO:0016779">
    <property type="term" value="F:nucleotidyltransferase activity"/>
    <property type="evidence" value="ECO:0007669"/>
    <property type="project" value="InterPro"/>
</dbReference>
<dbReference type="SUPFAM" id="SSF81301">
    <property type="entry name" value="Nucleotidyltransferase"/>
    <property type="match status" value="1"/>
</dbReference>
<organism evidence="2 3">
    <name type="scientific">Methanospirillum purgamenti</name>
    <dbReference type="NCBI Taxonomy" id="2834276"/>
    <lineage>
        <taxon>Archaea</taxon>
        <taxon>Methanobacteriati</taxon>
        <taxon>Methanobacteriota</taxon>
        <taxon>Stenosarchaea group</taxon>
        <taxon>Methanomicrobia</taxon>
        <taxon>Methanomicrobiales</taxon>
        <taxon>Methanospirillaceae</taxon>
        <taxon>Methanospirillum</taxon>
    </lineage>
</organism>
<proteinExistence type="predicted"/>
<evidence type="ECO:0000313" key="3">
    <source>
        <dbReference type="Proteomes" id="UP000680656"/>
    </source>
</evidence>
<gene>
    <name evidence="2" type="ORF">KHC33_11230</name>
</gene>
<dbReference type="Pfam" id="PF01909">
    <property type="entry name" value="NTP_transf_2"/>
    <property type="match status" value="1"/>
</dbReference>
<feature type="domain" description="Polymerase nucleotidyl transferase" evidence="1">
    <location>
        <begin position="12"/>
        <end position="88"/>
    </location>
</feature>
<dbReference type="PANTHER" id="PTHR43449:SF1">
    <property type="entry name" value="POLYMERASE BETA NUCLEOTIDYLTRANSFERASE DOMAIN-CONTAINING PROTEIN"/>
    <property type="match status" value="1"/>
</dbReference>
<protein>
    <submittedName>
        <fullName evidence="2">Nucleotidyltransferase domain-containing protein</fullName>
    </submittedName>
</protein>
<keyword evidence="3" id="KW-1185">Reference proteome</keyword>
<accession>A0A8E7AW89</accession>
<evidence type="ECO:0000313" key="2">
    <source>
        <dbReference type="EMBL" id="QVV87910.1"/>
    </source>
</evidence>
<dbReference type="Gene3D" id="3.30.460.10">
    <property type="entry name" value="Beta Polymerase, domain 2"/>
    <property type="match status" value="1"/>
</dbReference>
<dbReference type="RefSeq" id="WP_214418729.1">
    <property type="nucleotide sequence ID" value="NZ_CP075546.1"/>
</dbReference>
<evidence type="ECO:0000259" key="1">
    <source>
        <dbReference type="Pfam" id="PF01909"/>
    </source>
</evidence>
<dbReference type="EMBL" id="CP075546">
    <property type="protein sequence ID" value="QVV87910.1"/>
    <property type="molecule type" value="Genomic_DNA"/>
</dbReference>
<dbReference type="KEGG" id="mrtj:KHC33_11230"/>
<dbReference type="GeneID" id="65565662"/>
<dbReference type="InterPro" id="IPR002934">
    <property type="entry name" value="Polymerase_NTP_transf_dom"/>
</dbReference>